<keyword evidence="1" id="KW-1133">Transmembrane helix</keyword>
<evidence type="ECO:0000313" key="2">
    <source>
        <dbReference type="EMBL" id="SKC23557.1"/>
    </source>
</evidence>
<name>A0A1T5HSE8_9BACT</name>
<reference evidence="2 3" key="1">
    <citation type="submission" date="2017-02" db="EMBL/GenBank/DDBJ databases">
        <authorList>
            <person name="Peterson S.W."/>
        </authorList>
    </citation>
    <scope>NUCLEOTIDE SEQUENCE [LARGE SCALE GENOMIC DNA]</scope>
    <source>
        <strain evidence="2 3">DSM 24412</strain>
    </source>
</reference>
<evidence type="ECO:0000256" key="1">
    <source>
        <dbReference type="SAM" id="Phobius"/>
    </source>
</evidence>
<accession>A0A1T5HSE8</accession>
<organism evidence="2 3">
    <name type="scientific">Alkalitalea saponilacus</name>
    <dbReference type="NCBI Taxonomy" id="889453"/>
    <lineage>
        <taxon>Bacteria</taxon>
        <taxon>Pseudomonadati</taxon>
        <taxon>Bacteroidota</taxon>
        <taxon>Bacteroidia</taxon>
        <taxon>Marinilabiliales</taxon>
        <taxon>Marinilabiliaceae</taxon>
        <taxon>Alkalitalea</taxon>
    </lineage>
</organism>
<evidence type="ECO:0000313" key="3">
    <source>
        <dbReference type="Proteomes" id="UP000191055"/>
    </source>
</evidence>
<dbReference type="AlphaFoldDB" id="A0A1T5HSE8"/>
<dbReference type="OrthoDB" id="1123083at2"/>
<sequence length="115" mass="12663">MKAHKISLVNAFVLIIFGIWAYVQSDNPSFTALIPVFLGGLLLAFNQQVSRGSANWLSFSVVITFLAFTGLFMPLIGAISRSDSLSIFRVVTMLATSFIALVVLTRRLILVLRNN</sequence>
<feature type="transmembrane region" description="Helical" evidence="1">
    <location>
        <begin position="7"/>
        <end position="23"/>
    </location>
</feature>
<keyword evidence="1" id="KW-0472">Membrane</keyword>
<keyword evidence="3" id="KW-1185">Reference proteome</keyword>
<proteinExistence type="predicted"/>
<dbReference type="Proteomes" id="UP000191055">
    <property type="component" value="Unassembled WGS sequence"/>
</dbReference>
<keyword evidence="1" id="KW-0812">Transmembrane</keyword>
<dbReference type="RefSeq" id="WP_079558526.1">
    <property type="nucleotide sequence ID" value="NZ_CP021904.1"/>
</dbReference>
<dbReference type="KEGG" id="asx:CDL62_03830"/>
<evidence type="ECO:0008006" key="4">
    <source>
        <dbReference type="Google" id="ProtNLM"/>
    </source>
</evidence>
<feature type="transmembrane region" description="Helical" evidence="1">
    <location>
        <begin position="57"/>
        <end position="79"/>
    </location>
</feature>
<feature type="transmembrane region" description="Helical" evidence="1">
    <location>
        <begin position="85"/>
        <end position="104"/>
    </location>
</feature>
<gene>
    <name evidence="2" type="ORF">SAMN03080601_02833</name>
</gene>
<protein>
    <recommendedName>
        <fullName evidence="4">SPW repeat-containing protein</fullName>
    </recommendedName>
</protein>
<dbReference type="EMBL" id="FUYV01000018">
    <property type="protein sequence ID" value="SKC23557.1"/>
    <property type="molecule type" value="Genomic_DNA"/>
</dbReference>
<feature type="transmembrane region" description="Helical" evidence="1">
    <location>
        <begin position="29"/>
        <end position="45"/>
    </location>
</feature>